<evidence type="ECO:0000313" key="2">
    <source>
        <dbReference type="Proteomes" id="UP000003835"/>
    </source>
</evidence>
<dbReference type="eggNOG" id="ENOG5032TU0">
    <property type="taxonomic scope" value="Bacteria"/>
</dbReference>
<gene>
    <name evidence="1" type="ORF">MC7420_4143</name>
</gene>
<protein>
    <recommendedName>
        <fullName evidence="3">VWFA domain-containing protein</fullName>
    </recommendedName>
</protein>
<proteinExistence type="predicted"/>
<keyword evidence="2" id="KW-1185">Reference proteome</keyword>
<reference evidence="1 2" key="1">
    <citation type="submission" date="2008-07" db="EMBL/GenBank/DDBJ databases">
        <authorList>
            <person name="Tandeau de Marsac N."/>
            <person name="Ferriera S."/>
            <person name="Johnson J."/>
            <person name="Kravitz S."/>
            <person name="Beeson K."/>
            <person name="Sutton G."/>
            <person name="Rogers Y.-H."/>
            <person name="Friedman R."/>
            <person name="Frazier M."/>
            <person name="Venter J.C."/>
        </authorList>
    </citation>
    <scope>NUCLEOTIDE SEQUENCE [LARGE SCALE GENOMIC DNA]</scope>
    <source>
        <strain evidence="1 2">PCC 7420</strain>
    </source>
</reference>
<name>B4VVD4_9CYAN</name>
<accession>B4VVD4</accession>
<dbReference type="HOGENOM" id="CLU_579869_0_0_3"/>
<dbReference type="OrthoDB" id="444138at2"/>
<sequence>MYANPPTLSRFYQHLLTRDSPFMLRRNGAPPQWSDAMLHQSAYQQYPELYALFSLADAVQPWQRVRILFQLLQASRCGIAPEVRRTLSRVTDFLLKSLPADHILTVFLALRRVRANHKHTTRAILAYIFNHPQLLSMANCRRRALVDSLEHALGKNTARGCAKMLSTPEIADSAYLHRSLLRFAQNPELVKQIVPQLYKKGSPHLGNSEYQLVHTPYPEPKERPTTVTATNRGDISATLVHLYRGGTSTALQPALERYVTDAANSLPQFKGKLAIILDASASTQGYGSREYCCISQSVALKLVLEQCCSNRQIYAVGGSGSIPQPNGNTDLASALVDALENQPDVVAIISDGYENHYSGDLARVAATLPQLGIETPVVFCHSKFTNKDDLSWRQPTPVLPQLEFWHQDDFESLLMSLFSQANPSLSEPCLREFLLKKLERV</sequence>
<dbReference type="Proteomes" id="UP000003835">
    <property type="component" value="Unassembled WGS sequence"/>
</dbReference>
<organism evidence="1 2">
    <name type="scientific">Coleofasciculus chthonoplastes PCC 7420</name>
    <dbReference type="NCBI Taxonomy" id="118168"/>
    <lineage>
        <taxon>Bacteria</taxon>
        <taxon>Bacillati</taxon>
        <taxon>Cyanobacteriota</taxon>
        <taxon>Cyanophyceae</taxon>
        <taxon>Coleofasciculales</taxon>
        <taxon>Coleofasciculaceae</taxon>
        <taxon>Coleofasciculus</taxon>
    </lineage>
</organism>
<dbReference type="EMBL" id="DS989854">
    <property type="protein sequence ID" value="EDX74158.1"/>
    <property type="molecule type" value="Genomic_DNA"/>
</dbReference>
<evidence type="ECO:0000313" key="1">
    <source>
        <dbReference type="EMBL" id="EDX74158.1"/>
    </source>
</evidence>
<dbReference type="InterPro" id="IPR036465">
    <property type="entry name" value="vWFA_dom_sf"/>
</dbReference>
<dbReference type="AlphaFoldDB" id="B4VVD4"/>
<evidence type="ECO:0008006" key="3">
    <source>
        <dbReference type="Google" id="ProtNLM"/>
    </source>
</evidence>
<dbReference type="STRING" id="118168.MC7420_4143"/>
<dbReference type="RefSeq" id="WP_006102463.1">
    <property type="nucleotide sequence ID" value="NZ_DS989854.1"/>
</dbReference>
<dbReference type="SUPFAM" id="SSF53300">
    <property type="entry name" value="vWA-like"/>
    <property type="match status" value="1"/>
</dbReference>